<dbReference type="OrthoDB" id="239262at2759"/>
<protein>
    <recommendedName>
        <fullName evidence="2">superoxide dismutase</fullName>
        <ecNumber evidence="2">1.15.1.1</ecNumber>
    </recommendedName>
</protein>
<accession>A0A9K3DDM3</accession>
<evidence type="ECO:0000256" key="1">
    <source>
        <dbReference type="ARBA" id="ARBA00008714"/>
    </source>
</evidence>
<evidence type="ECO:0000256" key="3">
    <source>
        <dbReference type="ARBA" id="ARBA00022723"/>
    </source>
</evidence>
<sequence length="93" mass="10555">MSYTLPPLPFALDALEPVLMQHQMEVHYTKHHQGYCNKTNAVLKDQPLASHPIEYVLDHVDELPAEIRQKVINVGGGLANHTFFWHSLSPVTQ</sequence>
<proteinExistence type="inferred from homology"/>
<dbReference type="InterPro" id="IPR019831">
    <property type="entry name" value="Mn/Fe_SOD_N"/>
</dbReference>
<evidence type="ECO:0000259" key="5">
    <source>
        <dbReference type="Pfam" id="PF00081"/>
    </source>
</evidence>
<dbReference type="InterPro" id="IPR036324">
    <property type="entry name" value="Mn/Fe_SOD_N_sf"/>
</dbReference>
<dbReference type="AlphaFoldDB" id="A0A9K3DDM3"/>
<keyword evidence="3" id="KW-0479">Metal-binding</keyword>
<comment type="similarity">
    <text evidence="1">Belongs to the iron/manganese superoxide dismutase family.</text>
</comment>
<dbReference type="GO" id="GO:0005737">
    <property type="term" value="C:cytoplasm"/>
    <property type="evidence" value="ECO:0007669"/>
    <property type="project" value="TreeGrafter"/>
</dbReference>
<dbReference type="GO" id="GO:0004784">
    <property type="term" value="F:superoxide dismutase activity"/>
    <property type="evidence" value="ECO:0007669"/>
    <property type="project" value="UniProtKB-EC"/>
</dbReference>
<dbReference type="PRINTS" id="PR01703">
    <property type="entry name" value="MNSODISMTASE"/>
</dbReference>
<comment type="caution">
    <text evidence="6">The sequence shown here is derived from an EMBL/GenBank/DDBJ whole genome shotgun (WGS) entry which is preliminary data.</text>
</comment>
<reference evidence="6 7" key="1">
    <citation type="journal article" date="2018" name="PLoS ONE">
        <title>The draft genome of Kipferlia bialata reveals reductive genome evolution in fornicate parasites.</title>
        <authorList>
            <person name="Tanifuji G."/>
            <person name="Takabayashi S."/>
            <person name="Kume K."/>
            <person name="Takagi M."/>
            <person name="Nakayama T."/>
            <person name="Kamikawa R."/>
            <person name="Inagaki Y."/>
            <person name="Hashimoto T."/>
        </authorList>
    </citation>
    <scope>NUCLEOTIDE SEQUENCE [LARGE SCALE GENOMIC DNA]</scope>
    <source>
        <strain evidence="6">NY0173</strain>
    </source>
</reference>
<dbReference type="PANTHER" id="PTHR43595">
    <property type="entry name" value="37S RIBOSOMAL PROTEIN S26, MITOCHONDRIAL"/>
    <property type="match status" value="1"/>
</dbReference>
<dbReference type="SUPFAM" id="SSF46609">
    <property type="entry name" value="Fe,Mn superoxide dismutase (SOD), N-terminal domain"/>
    <property type="match status" value="1"/>
</dbReference>
<dbReference type="PANTHER" id="PTHR43595:SF2">
    <property type="entry name" value="SMALL RIBOSOMAL SUBUNIT PROTEIN MS42"/>
    <property type="match status" value="1"/>
</dbReference>
<gene>
    <name evidence="6" type="ORF">KIPB_015498</name>
</gene>
<evidence type="ECO:0000256" key="2">
    <source>
        <dbReference type="ARBA" id="ARBA00012682"/>
    </source>
</evidence>
<feature type="domain" description="Manganese/iron superoxide dismutase N-terminal" evidence="5">
    <location>
        <begin position="2"/>
        <end position="89"/>
    </location>
</feature>
<evidence type="ECO:0000256" key="4">
    <source>
        <dbReference type="ARBA" id="ARBA00023002"/>
    </source>
</evidence>
<dbReference type="InterPro" id="IPR001189">
    <property type="entry name" value="Mn/Fe_SOD"/>
</dbReference>
<dbReference type="EC" id="1.15.1.1" evidence="2"/>
<dbReference type="Gene3D" id="1.10.287.990">
    <property type="entry name" value="Fe,Mn superoxide dismutase (SOD) domain"/>
    <property type="match status" value="1"/>
</dbReference>
<dbReference type="Pfam" id="PF00081">
    <property type="entry name" value="Sod_Fe_N"/>
    <property type="match status" value="1"/>
</dbReference>
<organism evidence="6 7">
    <name type="scientific">Kipferlia bialata</name>
    <dbReference type="NCBI Taxonomy" id="797122"/>
    <lineage>
        <taxon>Eukaryota</taxon>
        <taxon>Metamonada</taxon>
        <taxon>Carpediemonas-like organisms</taxon>
        <taxon>Kipferlia</taxon>
    </lineage>
</organism>
<dbReference type="EMBL" id="BDIP01008728">
    <property type="protein sequence ID" value="GIQ91984.1"/>
    <property type="molecule type" value="Genomic_DNA"/>
</dbReference>
<dbReference type="Proteomes" id="UP000265618">
    <property type="component" value="Unassembled WGS sequence"/>
</dbReference>
<evidence type="ECO:0000313" key="7">
    <source>
        <dbReference type="Proteomes" id="UP000265618"/>
    </source>
</evidence>
<dbReference type="GO" id="GO:0046872">
    <property type="term" value="F:metal ion binding"/>
    <property type="evidence" value="ECO:0007669"/>
    <property type="project" value="UniProtKB-KW"/>
</dbReference>
<evidence type="ECO:0000313" key="6">
    <source>
        <dbReference type="EMBL" id="GIQ91984.1"/>
    </source>
</evidence>
<keyword evidence="4" id="KW-0560">Oxidoreductase</keyword>
<feature type="non-terminal residue" evidence="6">
    <location>
        <position position="1"/>
    </location>
</feature>
<keyword evidence="7" id="KW-1185">Reference proteome</keyword>
<name>A0A9K3DDM3_9EUKA</name>